<sequence length="47" mass="5057">MPSNKEHEDLAPEPLDDENASDQKEASPSLATPLLPGTSTRPTIKNN</sequence>
<gene>
    <name evidence="2" type="ORF">SAMN04487997_2352</name>
</gene>
<dbReference type="Proteomes" id="UP000199420">
    <property type="component" value="Unassembled WGS sequence"/>
</dbReference>
<accession>A0A1H6VLX8</accession>
<feature type="compositionally biased region" description="Polar residues" evidence="1">
    <location>
        <begin position="37"/>
        <end position="47"/>
    </location>
</feature>
<evidence type="ECO:0000313" key="2">
    <source>
        <dbReference type="EMBL" id="SEJ05648.1"/>
    </source>
</evidence>
<dbReference type="STRING" id="529704.SAMN02927913_3301"/>
<proteinExistence type="predicted"/>
<feature type="region of interest" description="Disordered" evidence="1">
    <location>
        <begin position="1"/>
        <end position="47"/>
    </location>
</feature>
<keyword evidence="3" id="KW-1185">Reference proteome</keyword>
<name>A0A1H6VLX8_9GAMM</name>
<organism evidence="2 3">
    <name type="scientific">Frateuria terrea</name>
    <dbReference type="NCBI Taxonomy" id="529704"/>
    <lineage>
        <taxon>Bacteria</taxon>
        <taxon>Pseudomonadati</taxon>
        <taxon>Pseudomonadota</taxon>
        <taxon>Gammaproteobacteria</taxon>
        <taxon>Lysobacterales</taxon>
        <taxon>Rhodanobacteraceae</taxon>
        <taxon>Frateuria</taxon>
    </lineage>
</organism>
<reference evidence="2 3" key="1">
    <citation type="submission" date="2016-10" db="EMBL/GenBank/DDBJ databases">
        <authorList>
            <person name="de Groot N.N."/>
        </authorList>
    </citation>
    <scope>NUCLEOTIDE SEQUENCE [LARGE SCALE GENOMIC DNA]</scope>
    <source>
        <strain evidence="2 3">DSM 26515</strain>
    </source>
</reference>
<protein>
    <submittedName>
        <fullName evidence="2">Uncharacterized protein</fullName>
    </submittedName>
</protein>
<evidence type="ECO:0000256" key="1">
    <source>
        <dbReference type="SAM" id="MobiDB-lite"/>
    </source>
</evidence>
<dbReference type="EMBL" id="FNYC01000004">
    <property type="protein sequence ID" value="SEJ05648.1"/>
    <property type="molecule type" value="Genomic_DNA"/>
</dbReference>
<feature type="compositionally biased region" description="Basic and acidic residues" evidence="1">
    <location>
        <begin position="1"/>
        <end position="10"/>
    </location>
</feature>
<dbReference type="RefSeq" id="WP_175483748.1">
    <property type="nucleotide sequence ID" value="NZ_FNYC01000004.1"/>
</dbReference>
<evidence type="ECO:0000313" key="3">
    <source>
        <dbReference type="Proteomes" id="UP000199420"/>
    </source>
</evidence>
<dbReference type="AlphaFoldDB" id="A0A1H6VLX8"/>